<gene>
    <name evidence="1" type="ORF">MLD38_035262</name>
</gene>
<comment type="caution">
    <text evidence="1">The sequence shown here is derived from an EMBL/GenBank/DDBJ whole genome shotgun (WGS) entry which is preliminary data.</text>
</comment>
<sequence>MTEAPSANADYYSANEAEDNNDGCNEERRKNKGSSVGRVDEALEDTASSPINTPKLTEDEGINRGKRAVVGRGGGGGGGDSRLLKERGLCLVPLSMAVNYLG</sequence>
<evidence type="ECO:0000313" key="2">
    <source>
        <dbReference type="Proteomes" id="UP001057402"/>
    </source>
</evidence>
<protein>
    <submittedName>
        <fullName evidence="1">Uncharacterized protein</fullName>
    </submittedName>
</protein>
<keyword evidence="2" id="KW-1185">Reference proteome</keyword>
<dbReference type="Proteomes" id="UP001057402">
    <property type="component" value="Chromosome 10"/>
</dbReference>
<name>A0ACB9MCQ6_9MYRT</name>
<evidence type="ECO:0000313" key="1">
    <source>
        <dbReference type="EMBL" id="KAI4321940.1"/>
    </source>
</evidence>
<reference evidence="2" key="1">
    <citation type="journal article" date="2023" name="Front. Plant Sci.">
        <title>Chromosomal-level genome assembly of Melastoma candidum provides insights into trichome evolution.</title>
        <authorList>
            <person name="Zhong Y."/>
            <person name="Wu W."/>
            <person name="Sun C."/>
            <person name="Zou P."/>
            <person name="Liu Y."/>
            <person name="Dai S."/>
            <person name="Zhou R."/>
        </authorList>
    </citation>
    <scope>NUCLEOTIDE SEQUENCE [LARGE SCALE GENOMIC DNA]</scope>
</reference>
<accession>A0ACB9MCQ6</accession>
<organism evidence="1 2">
    <name type="scientific">Melastoma candidum</name>
    <dbReference type="NCBI Taxonomy" id="119954"/>
    <lineage>
        <taxon>Eukaryota</taxon>
        <taxon>Viridiplantae</taxon>
        <taxon>Streptophyta</taxon>
        <taxon>Embryophyta</taxon>
        <taxon>Tracheophyta</taxon>
        <taxon>Spermatophyta</taxon>
        <taxon>Magnoliopsida</taxon>
        <taxon>eudicotyledons</taxon>
        <taxon>Gunneridae</taxon>
        <taxon>Pentapetalae</taxon>
        <taxon>rosids</taxon>
        <taxon>malvids</taxon>
        <taxon>Myrtales</taxon>
        <taxon>Melastomataceae</taxon>
        <taxon>Melastomatoideae</taxon>
        <taxon>Melastomateae</taxon>
        <taxon>Melastoma</taxon>
    </lineage>
</organism>
<dbReference type="EMBL" id="CM042889">
    <property type="protein sequence ID" value="KAI4321940.1"/>
    <property type="molecule type" value="Genomic_DNA"/>
</dbReference>
<proteinExistence type="predicted"/>